<name>A0AAP0X5C8_LIQFO</name>
<dbReference type="SMART" id="SM00856">
    <property type="entry name" value="PMEI"/>
    <property type="match status" value="1"/>
</dbReference>
<accession>A0AAP0X5C8</accession>
<dbReference type="GO" id="GO:0004857">
    <property type="term" value="F:enzyme inhibitor activity"/>
    <property type="evidence" value="ECO:0007669"/>
    <property type="project" value="InterPro"/>
</dbReference>
<dbReference type="PANTHER" id="PTHR31080">
    <property type="entry name" value="PECTINESTERASE INHIBITOR-LIKE"/>
    <property type="match status" value="1"/>
</dbReference>
<dbReference type="PANTHER" id="PTHR31080:SF296">
    <property type="entry name" value="OS05G0360900 PROTEIN"/>
    <property type="match status" value="1"/>
</dbReference>
<sequence>MNPISSFFFVLLLTLWPYQILATTTATTATTTTKATAAPKSSDLIAKTCGLTMYQDLCKASLYSIPNSNQADSRGLAGFTLKLALRNATKISKVITKLLHKRLDPVTKKCLIDCSENYIGAIHQIKNSIAALDYKGYYDANTWVSAAMTFATSCEDGFGEQGVPESPVKAKLTTFFQLCENALAIINNLGGIVTS</sequence>
<dbReference type="EMBL" id="JBBPBK010000001">
    <property type="protein sequence ID" value="KAK9291596.1"/>
    <property type="molecule type" value="Genomic_DNA"/>
</dbReference>
<dbReference type="SUPFAM" id="SSF101148">
    <property type="entry name" value="Plant invertase/pectin methylesterase inhibitor"/>
    <property type="match status" value="1"/>
</dbReference>
<gene>
    <name evidence="4" type="ORF">L1049_019545</name>
</gene>
<keyword evidence="5" id="KW-1185">Reference proteome</keyword>
<organism evidence="4 5">
    <name type="scientific">Liquidambar formosana</name>
    <name type="common">Formosan gum</name>
    <dbReference type="NCBI Taxonomy" id="63359"/>
    <lineage>
        <taxon>Eukaryota</taxon>
        <taxon>Viridiplantae</taxon>
        <taxon>Streptophyta</taxon>
        <taxon>Embryophyta</taxon>
        <taxon>Tracheophyta</taxon>
        <taxon>Spermatophyta</taxon>
        <taxon>Magnoliopsida</taxon>
        <taxon>eudicotyledons</taxon>
        <taxon>Gunneridae</taxon>
        <taxon>Pentapetalae</taxon>
        <taxon>Saxifragales</taxon>
        <taxon>Altingiaceae</taxon>
        <taxon>Liquidambar</taxon>
    </lineage>
</organism>
<dbReference type="Proteomes" id="UP001415857">
    <property type="component" value="Unassembled WGS sequence"/>
</dbReference>
<dbReference type="InterPro" id="IPR006501">
    <property type="entry name" value="Pectinesterase_inhib_dom"/>
</dbReference>
<evidence type="ECO:0000313" key="5">
    <source>
        <dbReference type="Proteomes" id="UP001415857"/>
    </source>
</evidence>
<evidence type="ECO:0000313" key="4">
    <source>
        <dbReference type="EMBL" id="KAK9291596.1"/>
    </source>
</evidence>
<evidence type="ECO:0000256" key="1">
    <source>
        <dbReference type="ARBA" id="ARBA00022729"/>
    </source>
</evidence>
<evidence type="ECO:0000259" key="3">
    <source>
        <dbReference type="SMART" id="SM00856"/>
    </source>
</evidence>
<feature type="signal peptide" evidence="2">
    <location>
        <begin position="1"/>
        <end position="22"/>
    </location>
</feature>
<dbReference type="AlphaFoldDB" id="A0AAP0X5C8"/>
<feature type="domain" description="Pectinesterase inhibitor" evidence="3">
    <location>
        <begin position="40"/>
        <end position="185"/>
    </location>
</feature>
<protein>
    <recommendedName>
        <fullName evidence="3">Pectinesterase inhibitor domain-containing protein</fullName>
    </recommendedName>
</protein>
<proteinExistence type="predicted"/>
<keyword evidence="1 2" id="KW-0732">Signal</keyword>
<evidence type="ECO:0000256" key="2">
    <source>
        <dbReference type="SAM" id="SignalP"/>
    </source>
</evidence>
<dbReference type="CDD" id="cd15801">
    <property type="entry name" value="PMEI-like_1"/>
    <property type="match status" value="1"/>
</dbReference>
<dbReference type="InterPro" id="IPR051955">
    <property type="entry name" value="PME_Inhibitor"/>
</dbReference>
<dbReference type="Pfam" id="PF04043">
    <property type="entry name" value="PMEI"/>
    <property type="match status" value="1"/>
</dbReference>
<dbReference type="NCBIfam" id="TIGR01614">
    <property type="entry name" value="PME_inhib"/>
    <property type="match status" value="1"/>
</dbReference>
<dbReference type="Gene3D" id="1.20.140.40">
    <property type="entry name" value="Invertase/pectin methylesterase inhibitor family protein"/>
    <property type="match status" value="1"/>
</dbReference>
<comment type="caution">
    <text evidence="4">The sequence shown here is derived from an EMBL/GenBank/DDBJ whole genome shotgun (WGS) entry which is preliminary data.</text>
</comment>
<dbReference type="InterPro" id="IPR035513">
    <property type="entry name" value="Invertase/methylesterase_inhib"/>
</dbReference>
<reference evidence="4 5" key="1">
    <citation type="journal article" date="2024" name="Plant J.">
        <title>Genome sequences and population genomics reveal climatic adaptation and genomic divergence between two closely related sweetgum species.</title>
        <authorList>
            <person name="Xu W.Q."/>
            <person name="Ren C.Q."/>
            <person name="Zhang X.Y."/>
            <person name="Comes H.P."/>
            <person name="Liu X.H."/>
            <person name="Li Y.G."/>
            <person name="Kettle C.J."/>
            <person name="Jalonen R."/>
            <person name="Gaisberger H."/>
            <person name="Ma Y.Z."/>
            <person name="Qiu Y.X."/>
        </authorList>
    </citation>
    <scope>NUCLEOTIDE SEQUENCE [LARGE SCALE GENOMIC DNA]</scope>
    <source>
        <strain evidence="4">Hangzhou</strain>
    </source>
</reference>
<feature type="chain" id="PRO_5043045933" description="Pectinesterase inhibitor domain-containing protein" evidence="2">
    <location>
        <begin position="23"/>
        <end position="195"/>
    </location>
</feature>